<feature type="chain" id="PRO_5042096174" description="Spaetzle domain-containing protein" evidence="1">
    <location>
        <begin position="21"/>
        <end position="195"/>
    </location>
</feature>
<evidence type="ECO:0000313" key="3">
    <source>
        <dbReference type="Proteomes" id="UP001231518"/>
    </source>
</evidence>
<protein>
    <recommendedName>
        <fullName evidence="4">Spaetzle domain-containing protein</fullName>
    </recommendedName>
</protein>
<reference evidence="2" key="1">
    <citation type="submission" date="2023-03" db="EMBL/GenBank/DDBJ databases">
        <title>Chromosome-level genomes of two armyworms, Mythimna separata and Mythimna loreyi, provide insights into the biosynthesis and reception of sex pheromones.</title>
        <authorList>
            <person name="Zhao H."/>
        </authorList>
    </citation>
    <scope>NUCLEOTIDE SEQUENCE</scope>
    <source>
        <strain evidence="2">BeijingLab</strain>
        <tissue evidence="2">Pupa</tissue>
    </source>
</reference>
<dbReference type="InterPro" id="IPR029034">
    <property type="entry name" value="Cystine-knot_cytokine"/>
</dbReference>
<keyword evidence="3" id="KW-1185">Reference proteome</keyword>
<keyword evidence="1" id="KW-0732">Signal</keyword>
<organism evidence="2 3">
    <name type="scientific">Mythimna separata</name>
    <name type="common">Oriental armyworm</name>
    <name type="synonym">Pseudaletia separata</name>
    <dbReference type="NCBI Taxonomy" id="271217"/>
    <lineage>
        <taxon>Eukaryota</taxon>
        <taxon>Metazoa</taxon>
        <taxon>Ecdysozoa</taxon>
        <taxon>Arthropoda</taxon>
        <taxon>Hexapoda</taxon>
        <taxon>Insecta</taxon>
        <taxon>Pterygota</taxon>
        <taxon>Neoptera</taxon>
        <taxon>Endopterygota</taxon>
        <taxon>Lepidoptera</taxon>
        <taxon>Glossata</taxon>
        <taxon>Ditrysia</taxon>
        <taxon>Noctuoidea</taxon>
        <taxon>Noctuidae</taxon>
        <taxon>Noctuinae</taxon>
        <taxon>Hadenini</taxon>
        <taxon>Mythimna</taxon>
    </lineage>
</organism>
<dbReference type="AlphaFoldDB" id="A0AAD7YUP9"/>
<gene>
    <name evidence="2" type="ORF">PYW07_001478</name>
</gene>
<proteinExistence type="predicted"/>
<sequence>MASFTSICFAMMLLVVASEAAPKKFNLKIPDECKGKGFCSVKPEGYDEMQDMIDSLLSPTFIAKNMDDRLGEPVTSEELSPKSDWHNCPYRRTVHEAPYTYRESEDADADYIIQSKFFRQPIETITCAEDIIVRDAKNNSTQCFQHLLLNKFDMVSTCRTSKAERTLLVYDFDTKKPVKKTYNIDCCCTCHVART</sequence>
<evidence type="ECO:0000256" key="1">
    <source>
        <dbReference type="SAM" id="SignalP"/>
    </source>
</evidence>
<evidence type="ECO:0000313" key="2">
    <source>
        <dbReference type="EMBL" id="KAJ8727359.1"/>
    </source>
</evidence>
<dbReference type="EMBL" id="JARGEI010000008">
    <property type="protein sequence ID" value="KAJ8727359.1"/>
    <property type="molecule type" value="Genomic_DNA"/>
</dbReference>
<accession>A0AAD7YUP9</accession>
<feature type="signal peptide" evidence="1">
    <location>
        <begin position="1"/>
        <end position="20"/>
    </location>
</feature>
<evidence type="ECO:0008006" key="4">
    <source>
        <dbReference type="Google" id="ProtNLM"/>
    </source>
</evidence>
<dbReference type="Gene3D" id="2.10.90.10">
    <property type="entry name" value="Cystine-knot cytokines"/>
    <property type="match status" value="1"/>
</dbReference>
<comment type="caution">
    <text evidence="2">The sequence shown here is derived from an EMBL/GenBank/DDBJ whole genome shotgun (WGS) entry which is preliminary data.</text>
</comment>
<name>A0AAD7YUP9_MYTSE</name>
<dbReference type="Proteomes" id="UP001231518">
    <property type="component" value="Chromosome 11"/>
</dbReference>